<dbReference type="AlphaFoldDB" id="A0A1G2CWV8"/>
<accession>A0A1G2CWV8</accession>
<dbReference type="GO" id="GO:0016787">
    <property type="term" value="F:hydrolase activity"/>
    <property type="evidence" value="ECO:0007669"/>
    <property type="project" value="UniProtKB-KW"/>
</dbReference>
<comment type="caution">
    <text evidence="2">The sequence shown here is derived from an EMBL/GenBank/DDBJ whole genome shotgun (WGS) entry which is preliminary data.</text>
</comment>
<dbReference type="Gene3D" id="3.40.50.450">
    <property type="match status" value="1"/>
</dbReference>
<dbReference type="Pfam" id="PF03641">
    <property type="entry name" value="Lysine_decarbox"/>
    <property type="match status" value="1"/>
</dbReference>
<dbReference type="InterPro" id="IPR052341">
    <property type="entry name" value="LOG_family_nucleotidases"/>
</dbReference>
<evidence type="ECO:0000313" key="3">
    <source>
        <dbReference type="Proteomes" id="UP000177122"/>
    </source>
</evidence>
<dbReference type="InterPro" id="IPR005269">
    <property type="entry name" value="LOG"/>
</dbReference>
<dbReference type="GO" id="GO:0009691">
    <property type="term" value="P:cytokinin biosynthetic process"/>
    <property type="evidence" value="ECO:0007669"/>
    <property type="project" value="UniProtKB-UniRule"/>
</dbReference>
<dbReference type="PANTHER" id="PTHR43393">
    <property type="entry name" value="CYTOKININ RIBOSIDE 5'-MONOPHOSPHATE PHOSPHORIBOHYDROLASE"/>
    <property type="match status" value="1"/>
</dbReference>
<proteinExistence type="inferred from homology"/>
<keyword evidence="1" id="KW-0378">Hydrolase</keyword>
<sequence>MAKKEITKSGEARIKKAFAAVTERTWKGGGLKGNDSWHIFKVMAEFVDGFERLNKIGPCVSIFGSARTDPNNKYYKLGEEIAFQLTTCGYGIISGGGGGIMEAANKGAQRAGGRSVGLNIQLPFEQHHNVFIDTDKIFNFKYFFVRKVMFMRYAQGFVVLPGGYGTIDELSEALTLIQTEKIARFPIVLVGTDYWGGLAEWFRKEMLDERNISKEDLELFHVVDTPEEAVAIINKFYKKYFHEPNF</sequence>
<protein>
    <recommendedName>
        <fullName evidence="1">Cytokinin riboside 5'-monophosphate phosphoribohydrolase</fullName>
        <ecNumber evidence="1">3.2.2.n1</ecNumber>
    </recommendedName>
</protein>
<evidence type="ECO:0000256" key="1">
    <source>
        <dbReference type="RuleBase" id="RU363015"/>
    </source>
</evidence>
<comment type="similarity">
    <text evidence="1">Belongs to the LOG family.</text>
</comment>
<dbReference type="EMBL" id="MHLI01000015">
    <property type="protein sequence ID" value="OGZ05180.1"/>
    <property type="molecule type" value="Genomic_DNA"/>
</dbReference>
<keyword evidence="1" id="KW-0203">Cytokinin biosynthesis</keyword>
<dbReference type="PANTHER" id="PTHR43393:SF3">
    <property type="entry name" value="LYSINE DECARBOXYLASE-LIKE PROTEIN"/>
    <property type="match status" value="1"/>
</dbReference>
<name>A0A1G2CWV8_9BACT</name>
<dbReference type="GO" id="GO:0005829">
    <property type="term" value="C:cytosol"/>
    <property type="evidence" value="ECO:0007669"/>
    <property type="project" value="TreeGrafter"/>
</dbReference>
<reference evidence="2 3" key="1">
    <citation type="journal article" date="2016" name="Nat. Commun.">
        <title>Thousands of microbial genomes shed light on interconnected biogeochemical processes in an aquifer system.</title>
        <authorList>
            <person name="Anantharaman K."/>
            <person name="Brown C.T."/>
            <person name="Hug L.A."/>
            <person name="Sharon I."/>
            <person name="Castelle C.J."/>
            <person name="Probst A.J."/>
            <person name="Thomas B.C."/>
            <person name="Singh A."/>
            <person name="Wilkins M.J."/>
            <person name="Karaoz U."/>
            <person name="Brodie E.L."/>
            <person name="Williams K.H."/>
            <person name="Hubbard S.S."/>
            <person name="Banfield J.F."/>
        </authorList>
    </citation>
    <scope>NUCLEOTIDE SEQUENCE [LARGE SCALE GENOMIC DNA]</scope>
</reference>
<dbReference type="SUPFAM" id="SSF102405">
    <property type="entry name" value="MCP/YpsA-like"/>
    <property type="match status" value="1"/>
</dbReference>
<gene>
    <name evidence="2" type="ORF">A2845_02570</name>
</gene>
<dbReference type="EC" id="3.2.2.n1" evidence="1"/>
<organism evidence="2 3">
    <name type="scientific">Candidatus Lloydbacteria bacterium RIFCSPHIGHO2_01_FULL_49_22</name>
    <dbReference type="NCBI Taxonomy" id="1798658"/>
    <lineage>
        <taxon>Bacteria</taxon>
        <taxon>Candidatus Lloydiibacteriota</taxon>
    </lineage>
</organism>
<dbReference type="NCBIfam" id="TIGR00730">
    <property type="entry name" value="Rossman fold protein, TIGR00730 family"/>
    <property type="match status" value="1"/>
</dbReference>
<dbReference type="Proteomes" id="UP000177122">
    <property type="component" value="Unassembled WGS sequence"/>
</dbReference>
<dbReference type="InterPro" id="IPR031100">
    <property type="entry name" value="LOG_fam"/>
</dbReference>
<evidence type="ECO:0000313" key="2">
    <source>
        <dbReference type="EMBL" id="OGZ05180.1"/>
    </source>
</evidence>